<dbReference type="Pfam" id="PF12543">
    <property type="entry name" value="DUF3738"/>
    <property type="match status" value="1"/>
</dbReference>
<dbReference type="RefSeq" id="WP_157298896.1">
    <property type="nucleotide sequence ID" value="NZ_BAAAZB010000005.1"/>
</dbReference>
<organism evidence="4 5">
    <name type="scientific">Chitinophaga oryziterrae</name>
    <dbReference type="NCBI Taxonomy" id="1031224"/>
    <lineage>
        <taxon>Bacteria</taxon>
        <taxon>Pseudomonadati</taxon>
        <taxon>Bacteroidota</taxon>
        <taxon>Chitinophagia</taxon>
        <taxon>Chitinophagales</taxon>
        <taxon>Chitinophagaceae</taxon>
        <taxon>Chitinophaga</taxon>
    </lineage>
</organism>
<evidence type="ECO:0000256" key="2">
    <source>
        <dbReference type="SAM" id="SignalP"/>
    </source>
</evidence>
<feature type="domain" description="Thioredoxin" evidence="3">
    <location>
        <begin position="29"/>
        <end position="179"/>
    </location>
</feature>
<dbReference type="PANTHER" id="PTHR42852">
    <property type="entry name" value="THIOL:DISULFIDE INTERCHANGE PROTEIN DSBE"/>
    <property type="match status" value="1"/>
</dbReference>
<name>A0A6N8J7S8_9BACT</name>
<dbReference type="PANTHER" id="PTHR42852:SF13">
    <property type="entry name" value="PROTEIN DIPZ"/>
    <property type="match status" value="1"/>
</dbReference>
<keyword evidence="2" id="KW-0732">Signal</keyword>
<dbReference type="AlphaFoldDB" id="A0A6N8J7S8"/>
<dbReference type="EMBL" id="WRXO01000001">
    <property type="protein sequence ID" value="MVT40269.1"/>
    <property type="molecule type" value="Genomic_DNA"/>
</dbReference>
<evidence type="ECO:0000313" key="5">
    <source>
        <dbReference type="Proteomes" id="UP000468388"/>
    </source>
</evidence>
<evidence type="ECO:0000256" key="1">
    <source>
        <dbReference type="SAM" id="MobiDB-lite"/>
    </source>
</evidence>
<dbReference type="GO" id="GO:0016491">
    <property type="term" value="F:oxidoreductase activity"/>
    <property type="evidence" value="ECO:0007669"/>
    <property type="project" value="InterPro"/>
</dbReference>
<dbReference type="CDD" id="cd02966">
    <property type="entry name" value="TlpA_like_family"/>
    <property type="match status" value="1"/>
</dbReference>
<dbReference type="Pfam" id="PF00578">
    <property type="entry name" value="AhpC-TSA"/>
    <property type="match status" value="1"/>
</dbReference>
<keyword evidence="5" id="KW-1185">Reference proteome</keyword>
<dbReference type="OrthoDB" id="793244at2"/>
<dbReference type="InterPro" id="IPR036249">
    <property type="entry name" value="Thioredoxin-like_sf"/>
</dbReference>
<comment type="caution">
    <text evidence="4">The sequence shown here is derived from an EMBL/GenBank/DDBJ whole genome shotgun (WGS) entry which is preliminary data.</text>
</comment>
<dbReference type="Gene3D" id="3.40.30.10">
    <property type="entry name" value="Glutaredoxin"/>
    <property type="match status" value="1"/>
</dbReference>
<dbReference type="InterPro" id="IPR017801">
    <property type="entry name" value="DUF3738"/>
</dbReference>
<dbReference type="InterPro" id="IPR050553">
    <property type="entry name" value="Thioredoxin_ResA/DsbE_sf"/>
</dbReference>
<dbReference type="InterPro" id="IPR013766">
    <property type="entry name" value="Thioredoxin_domain"/>
</dbReference>
<accession>A0A6N8J7S8</accession>
<feature type="compositionally biased region" description="Basic and acidic residues" evidence="1">
    <location>
        <begin position="184"/>
        <end position="197"/>
    </location>
</feature>
<feature type="chain" id="PRO_5027008967" evidence="2">
    <location>
        <begin position="21"/>
        <end position="466"/>
    </location>
</feature>
<gene>
    <name evidence="4" type="ORF">GO495_06725</name>
</gene>
<proteinExistence type="predicted"/>
<sequence>MRKILIVMCMLGIAFSYSHAQQMKKTPYPNVGEKLANYTFTDLVNYPKSTASLNDFRGKWLILDFWGYSCSACVASFPKMDHYAEKFKDQLQIVMVGATKSSPKDDRKRIEKITKDLYQHLDAKYHLKLTVAFDSVLYLKYDVGSLPHILIIDPQGVIRVKTYQLFENQIVDLLAGKSPSFDRSFSRSEPREKENDHANTYNNSVPLLATQKEANDSSYLFRSTLRQWTVSMPLAQVVSLFDQHMKSVKNGKLEVFNNLMEGLYRIAYFGIDDWDVWDDENYNKRYRSLYLNIRDSTYFKSNRPMTFAYSLSVPKDRSSPELIMKAMQLDLNKFFGYKATKEIRKMPVYAFVISDSAKVRALISKNKNPALKKTTYDHLHLVNFPIGDFIKHLTVRMHLDIPVINSTGMSGPIDIDFKANLLDPDDIQKNLEVYGFKLVKTTKDMEVIVLSDDDELISTPSIFVKK</sequence>
<dbReference type="InterPro" id="IPR000866">
    <property type="entry name" value="AhpC/TSA"/>
</dbReference>
<dbReference type="SUPFAM" id="SSF52833">
    <property type="entry name" value="Thioredoxin-like"/>
    <property type="match status" value="1"/>
</dbReference>
<protein>
    <submittedName>
        <fullName evidence="4">Redoxin domain-containing protein</fullName>
    </submittedName>
</protein>
<dbReference type="Proteomes" id="UP000468388">
    <property type="component" value="Unassembled WGS sequence"/>
</dbReference>
<evidence type="ECO:0000313" key="4">
    <source>
        <dbReference type="EMBL" id="MVT40269.1"/>
    </source>
</evidence>
<feature type="region of interest" description="Disordered" evidence="1">
    <location>
        <begin position="181"/>
        <end position="201"/>
    </location>
</feature>
<dbReference type="PROSITE" id="PS51352">
    <property type="entry name" value="THIOREDOXIN_2"/>
    <property type="match status" value="1"/>
</dbReference>
<dbReference type="GO" id="GO:0016209">
    <property type="term" value="F:antioxidant activity"/>
    <property type="evidence" value="ECO:0007669"/>
    <property type="project" value="InterPro"/>
</dbReference>
<feature type="signal peptide" evidence="2">
    <location>
        <begin position="1"/>
        <end position="20"/>
    </location>
</feature>
<evidence type="ECO:0000259" key="3">
    <source>
        <dbReference type="PROSITE" id="PS51352"/>
    </source>
</evidence>
<reference evidence="4 5" key="1">
    <citation type="submission" date="2019-12" db="EMBL/GenBank/DDBJ databases">
        <title>The draft genomic sequence of strain Chitinophaga oryziterrae JCM 16595.</title>
        <authorList>
            <person name="Zhang X."/>
        </authorList>
    </citation>
    <scope>NUCLEOTIDE SEQUENCE [LARGE SCALE GENOMIC DNA]</scope>
    <source>
        <strain evidence="4 5">JCM 16595</strain>
    </source>
</reference>